<comment type="caution">
    <text evidence="4">The sequence shown here is derived from an EMBL/GenBank/DDBJ whole genome shotgun (WGS) entry which is preliminary data.</text>
</comment>
<evidence type="ECO:0000313" key="5">
    <source>
        <dbReference type="Proteomes" id="UP001187192"/>
    </source>
</evidence>
<dbReference type="InterPro" id="IPR032675">
    <property type="entry name" value="LRR_dom_sf"/>
</dbReference>
<sequence>MPNLSSLYVRDCGNLKYVSSYATAKSCLIRLRKLEAYTCSVLEEVLAITDLQGQDDKSLEKISLPQLKSLTLDDLPNLKRFCKRPDELKTLVTSTELRGEGSEHEEVEFGAEEPFFSEMT</sequence>
<evidence type="ECO:0000256" key="1">
    <source>
        <dbReference type="SAM" id="MobiDB-lite"/>
    </source>
</evidence>
<reference evidence="4" key="1">
    <citation type="submission" date="2023-07" db="EMBL/GenBank/DDBJ databases">
        <title>draft genome sequence of fig (Ficus carica).</title>
        <authorList>
            <person name="Takahashi T."/>
            <person name="Nishimura K."/>
        </authorList>
    </citation>
    <scope>NUCLEOTIDE SEQUENCE</scope>
</reference>
<dbReference type="Proteomes" id="UP001187192">
    <property type="component" value="Unassembled WGS sequence"/>
</dbReference>
<organism evidence="4 5">
    <name type="scientific">Ficus carica</name>
    <name type="common">Common fig</name>
    <dbReference type="NCBI Taxonomy" id="3494"/>
    <lineage>
        <taxon>Eukaryota</taxon>
        <taxon>Viridiplantae</taxon>
        <taxon>Streptophyta</taxon>
        <taxon>Embryophyta</taxon>
        <taxon>Tracheophyta</taxon>
        <taxon>Spermatophyta</taxon>
        <taxon>Magnoliopsida</taxon>
        <taxon>eudicotyledons</taxon>
        <taxon>Gunneridae</taxon>
        <taxon>Pentapetalae</taxon>
        <taxon>rosids</taxon>
        <taxon>fabids</taxon>
        <taxon>Rosales</taxon>
        <taxon>Moraceae</taxon>
        <taxon>Ficeae</taxon>
        <taxon>Ficus</taxon>
    </lineage>
</organism>
<dbReference type="EMBL" id="BTGU01011440">
    <property type="protein sequence ID" value="GMN71713.1"/>
    <property type="molecule type" value="Genomic_DNA"/>
</dbReference>
<dbReference type="InterPro" id="IPR057135">
    <property type="entry name" value="At4g27190-like_LRR"/>
</dbReference>
<evidence type="ECO:0000313" key="4">
    <source>
        <dbReference type="EMBL" id="GMN71715.1"/>
    </source>
</evidence>
<dbReference type="AlphaFoldDB" id="A0AA88ECA2"/>
<proteinExistence type="predicted"/>
<evidence type="ECO:0000313" key="3">
    <source>
        <dbReference type="EMBL" id="GMN71713.1"/>
    </source>
</evidence>
<accession>A0AA88ECA2</accession>
<gene>
    <name evidence="3" type="ORF">TIFTF001_052722</name>
    <name evidence="4" type="ORF">TIFTF001_052723</name>
</gene>
<dbReference type="Gene3D" id="3.80.10.10">
    <property type="entry name" value="Ribonuclease Inhibitor"/>
    <property type="match status" value="1"/>
</dbReference>
<protein>
    <recommendedName>
        <fullName evidence="2">Disease resistance protein At4g27190-like leucine-rich repeats domain-containing protein</fullName>
    </recommendedName>
</protein>
<dbReference type="EMBL" id="BTGU01011441">
    <property type="protein sequence ID" value="GMN71715.1"/>
    <property type="molecule type" value="Genomic_DNA"/>
</dbReference>
<keyword evidence="5" id="KW-1185">Reference proteome</keyword>
<feature type="region of interest" description="Disordered" evidence="1">
    <location>
        <begin position="96"/>
        <end position="120"/>
    </location>
</feature>
<feature type="domain" description="Disease resistance protein At4g27190-like leucine-rich repeats" evidence="2">
    <location>
        <begin position="3"/>
        <end position="84"/>
    </location>
</feature>
<evidence type="ECO:0000259" key="2">
    <source>
        <dbReference type="Pfam" id="PF23247"/>
    </source>
</evidence>
<dbReference type="Pfam" id="PF23247">
    <property type="entry name" value="LRR_RPS2"/>
    <property type="match status" value="1"/>
</dbReference>
<name>A0AA88ECA2_FICCA</name>